<feature type="domain" description="Putative zinc-finger" evidence="4">
    <location>
        <begin position="21"/>
        <end position="46"/>
    </location>
</feature>
<dbReference type="InterPro" id="IPR041916">
    <property type="entry name" value="Anti_sigma_zinc_sf"/>
</dbReference>
<evidence type="ECO:0000256" key="3">
    <source>
        <dbReference type="SAM" id="Phobius"/>
    </source>
</evidence>
<reference evidence="5" key="1">
    <citation type="submission" date="2022-06" db="EMBL/GenBank/DDBJ databases">
        <title>Draft genome sequence of Streptomyces sp. RB6PN25 isolated from peat swamp forest in Thailand.</title>
        <authorList>
            <person name="Duangmal K."/>
            <person name="Klaysubun C."/>
        </authorList>
    </citation>
    <scope>NUCLEOTIDE SEQUENCE</scope>
    <source>
        <strain evidence="5">RB6PN25</strain>
    </source>
</reference>
<dbReference type="Gene3D" id="1.10.10.1320">
    <property type="entry name" value="Anti-sigma factor, zinc-finger domain"/>
    <property type="match status" value="1"/>
</dbReference>
<dbReference type="EMBL" id="JANFNG010000040">
    <property type="protein sequence ID" value="MCQ4084695.1"/>
    <property type="molecule type" value="Genomic_DNA"/>
</dbReference>
<keyword evidence="3" id="KW-1133">Transmembrane helix</keyword>
<sequence>MNDHDHLDPHATPRDPHVDVAAYLLGALDGDAMDQFERHLATCAVCSARLDELSGVVPVLAEVKATGVPRPPGDGMLDRLLGSVAAERRAKQRRRVLVGVAASVLIVAGPTAAVLGTQASGPPPYVQTQPGAQYSATDPSSGAHATLRLTGQKWGTHVDLTLTSVYGPNTCRLVAVGRSGRQETVANWTVPTSGYGTEYQPAPLTVQGSTAMSPSDIARFDVIASTGQHLVSVPV</sequence>
<evidence type="ECO:0000259" key="4">
    <source>
        <dbReference type="Pfam" id="PF13490"/>
    </source>
</evidence>
<dbReference type="RefSeq" id="WP_255923775.1">
    <property type="nucleotide sequence ID" value="NZ_JANFNG010000040.1"/>
</dbReference>
<organism evidence="5 6">
    <name type="scientific">Streptomyces humicola</name>
    <dbReference type="NCBI Taxonomy" id="2953240"/>
    <lineage>
        <taxon>Bacteria</taxon>
        <taxon>Bacillati</taxon>
        <taxon>Actinomycetota</taxon>
        <taxon>Actinomycetes</taxon>
        <taxon>Kitasatosporales</taxon>
        <taxon>Streptomycetaceae</taxon>
        <taxon>Streptomyces</taxon>
    </lineage>
</organism>
<keyword evidence="3" id="KW-0472">Membrane</keyword>
<accession>A0ABT1Q7B5</accession>
<evidence type="ECO:0000313" key="6">
    <source>
        <dbReference type="Proteomes" id="UP001057702"/>
    </source>
</evidence>
<keyword evidence="1" id="KW-0805">Transcription regulation</keyword>
<keyword evidence="6" id="KW-1185">Reference proteome</keyword>
<keyword evidence="3" id="KW-0812">Transmembrane</keyword>
<keyword evidence="2" id="KW-0804">Transcription</keyword>
<gene>
    <name evidence="5" type="ORF">NGB36_29995</name>
</gene>
<proteinExistence type="predicted"/>
<protein>
    <submittedName>
        <fullName evidence="5">Zf-HC2 domain-containing protein</fullName>
    </submittedName>
</protein>
<evidence type="ECO:0000313" key="5">
    <source>
        <dbReference type="EMBL" id="MCQ4084695.1"/>
    </source>
</evidence>
<dbReference type="Proteomes" id="UP001057702">
    <property type="component" value="Unassembled WGS sequence"/>
</dbReference>
<evidence type="ECO:0000256" key="1">
    <source>
        <dbReference type="ARBA" id="ARBA00023015"/>
    </source>
</evidence>
<dbReference type="Pfam" id="PF13490">
    <property type="entry name" value="zf-HC2"/>
    <property type="match status" value="1"/>
</dbReference>
<comment type="caution">
    <text evidence="5">The sequence shown here is derived from an EMBL/GenBank/DDBJ whole genome shotgun (WGS) entry which is preliminary data.</text>
</comment>
<feature type="transmembrane region" description="Helical" evidence="3">
    <location>
        <begin position="96"/>
        <end position="116"/>
    </location>
</feature>
<dbReference type="InterPro" id="IPR027383">
    <property type="entry name" value="Znf_put"/>
</dbReference>
<evidence type="ECO:0000256" key="2">
    <source>
        <dbReference type="ARBA" id="ARBA00023163"/>
    </source>
</evidence>
<name>A0ABT1Q7B5_9ACTN</name>